<name>A0A8J2T6V9_ZYGB2</name>
<dbReference type="AlphaFoldDB" id="A0A8J2T6V9"/>
<evidence type="ECO:0000256" key="1">
    <source>
        <dbReference type="SAM" id="Coils"/>
    </source>
</evidence>
<feature type="coiled-coil region" evidence="1">
    <location>
        <begin position="325"/>
        <end position="352"/>
    </location>
</feature>
<accession>A0A8J2T6V9</accession>
<reference evidence="4" key="1">
    <citation type="journal article" date="2013" name="Genome Announc.">
        <title>Genome sequence of the food spoilage yeast Zygosaccharomyces bailii CLIB 213(T).</title>
        <authorList>
            <person name="Galeote V."/>
            <person name="Bigey F."/>
            <person name="Devillers H."/>
            <person name="Neuveglise C."/>
            <person name="Dequin S."/>
        </authorList>
    </citation>
    <scope>NUCLEOTIDE SEQUENCE [LARGE SCALE GENOMIC DNA]</scope>
    <source>
        <strain evidence="4">CLIB 213 / ATCC 58445 / CBS 680 / CCRC 21525 / NBRC 1098 / NCYC 1416 / NRRL Y-2227</strain>
    </source>
</reference>
<sequence length="361" mass="39796">MNYINYGYDPQQSLESAFTSMRLEQPHPMYESMGREGSRLPVVNSSQQTPSSADLPLMHPSSTPLTNTSSNYMVSPGINKRQGTPSSLAAGGKKGGPLVRSRSGIWGQSGLERSNNGKEVGISASSTTHGSTNNFGDISASTAGTISGSRNLMDFATQTNSSFDTTFGSLTGNSLDAQSDDKTDTAELESLKLKLQFKETQNESLENEVQLLKSIFNQGLDYKQPEFRYEKQNSHVPPLSLEVPNNLETMFKRMSKSLQKKEEELAAANQTLESLLTALSLNPTNSVTKFGRYDPEALAHKTVVRLETLTKENQEMAKMLAYGRSKETQIELQLMKRENEELKAKIMELQQRTSNSIPSSN</sequence>
<protein>
    <submittedName>
        <fullName evidence="3">BN860_05974g1_1</fullName>
    </submittedName>
</protein>
<dbReference type="OrthoDB" id="21221at2759"/>
<keyword evidence="4" id="KW-1185">Reference proteome</keyword>
<keyword evidence="1" id="KW-0175">Coiled coil</keyword>
<feature type="region of interest" description="Disordered" evidence="2">
    <location>
        <begin position="80"/>
        <end position="117"/>
    </location>
</feature>
<evidence type="ECO:0000313" key="3">
    <source>
        <dbReference type="EMBL" id="CDF88264.1"/>
    </source>
</evidence>
<proteinExistence type="predicted"/>
<feature type="compositionally biased region" description="Polar residues" evidence="2">
    <location>
        <begin position="43"/>
        <end position="52"/>
    </location>
</feature>
<evidence type="ECO:0000256" key="2">
    <source>
        <dbReference type="SAM" id="MobiDB-lite"/>
    </source>
</evidence>
<evidence type="ECO:0000313" key="4">
    <source>
        <dbReference type="Proteomes" id="UP000019375"/>
    </source>
</evidence>
<gene>
    <name evidence="3" type="ORF">BN860_05974g</name>
</gene>
<feature type="coiled-coil region" evidence="1">
    <location>
        <begin position="251"/>
        <end position="278"/>
    </location>
</feature>
<feature type="region of interest" description="Disordered" evidence="2">
    <location>
        <begin position="40"/>
        <end position="60"/>
    </location>
</feature>
<dbReference type="Proteomes" id="UP000019375">
    <property type="component" value="Unassembled WGS sequence"/>
</dbReference>
<dbReference type="EMBL" id="HG316455">
    <property type="protein sequence ID" value="CDF88264.1"/>
    <property type="molecule type" value="Genomic_DNA"/>
</dbReference>
<organism evidence="3 4">
    <name type="scientific">Zygosaccharomyces bailii (strain CLIB 213 / ATCC 58445 / CBS 680 / BCRC 21525 / NBRC 1098 / NCYC 1416 / NRRL Y-2227)</name>
    <dbReference type="NCBI Taxonomy" id="1333698"/>
    <lineage>
        <taxon>Eukaryota</taxon>
        <taxon>Fungi</taxon>
        <taxon>Dikarya</taxon>
        <taxon>Ascomycota</taxon>
        <taxon>Saccharomycotina</taxon>
        <taxon>Saccharomycetes</taxon>
        <taxon>Saccharomycetales</taxon>
        <taxon>Saccharomycetaceae</taxon>
        <taxon>Zygosaccharomyces</taxon>
    </lineage>
</organism>
<feature type="coiled-coil region" evidence="1">
    <location>
        <begin position="188"/>
        <end position="215"/>
    </location>
</feature>